<dbReference type="SUPFAM" id="SSF54637">
    <property type="entry name" value="Thioesterase/thiol ester dehydrase-isomerase"/>
    <property type="match status" value="1"/>
</dbReference>
<organism evidence="3 4">
    <name type="scientific">Tenacibaculum skagerrakense</name>
    <dbReference type="NCBI Taxonomy" id="186571"/>
    <lineage>
        <taxon>Bacteria</taxon>
        <taxon>Pseudomonadati</taxon>
        <taxon>Bacteroidota</taxon>
        <taxon>Flavobacteriia</taxon>
        <taxon>Flavobacteriales</taxon>
        <taxon>Flavobacteriaceae</taxon>
        <taxon>Tenacibaculum</taxon>
    </lineage>
</organism>
<dbReference type="InterPro" id="IPR008272">
    <property type="entry name" value="HB-CoA_thioesterase_AS"/>
</dbReference>
<dbReference type="PROSITE" id="PS01328">
    <property type="entry name" value="4HBCOA_THIOESTERASE"/>
    <property type="match status" value="1"/>
</dbReference>
<evidence type="ECO:0000256" key="2">
    <source>
        <dbReference type="ARBA" id="ARBA00022801"/>
    </source>
</evidence>
<evidence type="ECO:0000313" key="3">
    <source>
        <dbReference type="EMBL" id="TCP25645.1"/>
    </source>
</evidence>
<evidence type="ECO:0000313" key="4">
    <source>
        <dbReference type="Proteomes" id="UP000294564"/>
    </source>
</evidence>
<dbReference type="NCBIfam" id="TIGR00051">
    <property type="entry name" value="YbgC/FadM family acyl-CoA thioesterase"/>
    <property type="match status" value="1"/>
</dbReference>
<reference evidence="3 4" key="1">
    <citation type="submission" date="2019-03" db="EMBL/GenBank/DDBJ databases">
        <title>Genomic Encyclopedia of Type Strains, Phase IV (KMG-IV): sequencing the most valuable type-strain genomes for metagenomic binning, comparative biology and taxonomic classification.</title>
        <authorList>
            <person name="Goeker M."/>
        </authorList>
    </citation>
    <scope>NUCLEOTIDE SEQUENCE [LARGE SCALE GENOMIC DNA]</scope>
    <source>
        <strain evidence="3 4">DSM 14836</strain>
    </source>
</reference>
<name>A0A4R2NW50_9FLAO</name>
<proteinExistence type="inferred from homology"/>
<dbReference type="EMBL" id="SLXM01000003">
    <property type="protein sequence ID" value="TCP25645.1"/>
    <property type="molecule type" value="Genomic_DNA"/>
</dbReference>
<accession>A0A4R2NW50</accession>
<protein>
    <submittedName>
        <fullName evidence="3">Acyl-CoA thioester hydrolase</fullName>
    </submittedName>
</protein>
<dbReference type="InterPro" id="IPR006684">
    <property type="entry name" value="YbgC/YbaW"/>
</dbReference>
<dbReference type="Gene3D" id="3.10.129.10">
    <property type="entry name" value="Hotdog Thioesterase"/>
    <property type="match status" value="1"/>
</dbReference>
<dbReference type="RefSeq" id="WP_132793980.1">
    <property type="nucleotide sequence ID" value="NZ_SLXM01000003.1"/>
</dbReference>
<dbReference type="InterPro" id="IPR029069">
    <property type="entry name" value="HotDog_dom_sf"/>
</dbReference>
<dbReference type="PIRSF" id="PIRSF003230">
    <property type="entry name" value="YbgC"/>
    <property type="match status" value="1"/>
</dbReference>
<dbReference type="AlphaFoldDB" id="A0A4R2NW50"/>
<dbReference type="InterPro" id="IPR050563">
    <property type="entry name" value="4-hydroxybenzoyl-CoA_TE"/>
</dbReference>
<keyword evidence="2 3" id="KW-0378">Hydrolase</keyword>
<dbReference type="Pfam" id="PF13279">
    <property type="entry name" value="4HBT_2"/>
    <property type="match status" value="1"/>
</dbReference>
<evidence type="ECO:0000256" key="1">
    <source>
        <dbReference type="ARBA" id="ARBA00005953"/>
    </source>
</evidence>
<dbReference type="OrthoDB" id="9800856at2"/>
<comment type="caution">
    <text evidence="3">The sequence shown here is derived from an EMBL/GenBank/DDBJ whole genome shotgun (WGS) entry which is preliminary data.</text>
</comment>
<dbReference type="Proteomes" id="UP000294564">
    <property type="component" value="Unassembled WGS sequence"/>
</dbReference>
<dbReference type="GO" id="GO:0047617">
    <property type="term" value="F:fatty acyl-CoA hydrolase activity"/>
    <property type="evidence" value="ECO:0007669"/>
    <property type="project" value="TreeGrafter"/>
</dbReference>
<dbReference type="CDD" id="cd00586">
    <property type="entry name" value="4HBT"/>
    <property type="match status" value="1"/>
</dbReference>
<keyword evidence="4" id="KW-1185">Reference proteome</keyword>
<gene>
    <name evidence="3" type="ORF">EV195_1034</name>
</gene>
<dbReference type="PANTHER" id="PTHR31793">
    <property type="entry name" value="4-HYDROXYBENZOYL-COA THIOESTERASE FAMILY MEMBER"/>
    <property type="match status" value="1"/>
</dbReference>
<sequence length="134" mass="15608">MTVNHNSNVRVRYGETDQMGVVYHGNYAQYFEIGRTEWLRSLGITYKYMEKTGIILPVISLNCNFKKSAFYDDELTITTILKKAPSVKIEFDYEIKNQHQEIICTGNTILAFLNQKTMKPIRCPEYILEKLKVS</sequence>
<dbReference type="PANTHER" id="PTHR31793:SF27">
    <property type="entry name" value="NOVEL THIOESTERASE SUPERFAMILY DOMAIN AND SAPOSIN A-TYPE DOMAIN CONTAINING PROTEIN (0610012H03RIK)"/>
    <property type="match status" value="1"/>
</dbReference>
<comment type="similarity">
    <text evidence="1">Belongs to the 4-hydroxybenzoyl-CoA thioesterase family.</text>
</comment>